<dbReference type="InterPro" id="IPR019397">
    <property type="entry name" value="Uncharacterised_TMEM39"/>
</dbReference>
<dbReference type="GO" id="GO:0005634">
    <property type="term" value="C:nucleus"/>
    <property type="evidence" value="ECO:0007669"/>
    <property type="project" value="UniProtKB-SubCell"/>
</dbReference>
<evidence type="ECO:0000256" key="4">
    <source>
        <dbReference type="ARBA" id="ARBA00010174"/>
    </source>
</evidence>
<evidence type="ECO:0000256" key="13">
    <source>
        <dbReference type="ARBA" id="ARBA00022989"/>
    </source>
</evidence>
<keyword evidence="14" id="KW-0007">Acetylation</keyword>
<dbReference type="PROSITE" id="PS50084">
    <property type="entry name" value="KH_TYPE_1"/>
    <property type="match status" value="1"/>
</dbReference>
<keyword evidence="8" id="KW-0597">Phosphoprotein</keyword>
<dbReference type="InterPro" id="IPR036612">
    <property type="entry name" value="KH_dom_type_1_sf"/>
</dbReference>
<dbReference type="InterPro" id="IPR032571">
    <property type="entry name" value="Qua1_dom"/>
</dbReference>
<keyword evidence="9" id="KW-0507">mRNA processing</keyword>
<gene>
    <name evidence="34" type="ORF">TREES_T100020913</name>
</gene>
<proteinExistence type="inferred from homology"/>
<dbReference type="CDD" id="cd22468">
    <property type="entry name" value="KH-I_KHDRBS1"/>
    <property type="match status" value="1"/>
</dbReference>
<dbReference type="PANTHER" id="PTHR12995:SF2">
    <property type="entry name" value="TRANSMEMBRANE PROTEIN 39B"/>
    <property type="match status" value="1"/>
</dbReference>
<feature type="compositionally biased region" description="Low complexity" evidence="31">
    <location>
        <begin position="267"/>
        <end position="279"/>
    </location>
</feature>
<feature type="region of interest" description="Disordered" evidence="31">
    <location>
        <begin position="469"/>
        <end position="550"/>
    </location>
</feature>
<evidence type="ECO:0000256" key="18">
    <source>
        <dbReference type="ARBA" id="ARBA00023163"/>
    </source>
</evidence>
<evidence type="ECO:0000256" key="2">
    <source>
        <dbReference type="ARBA" id="ARBA00004477"/>
    </source>
</evidence>
<dbReference type="PANTHER" id="PTHR12995">
    <property type="entry name" value="FI21814P1"/>
    <property type="match status" value="1"/>
</dbReference>
<feature type="compositionally biased region" description="Low complexity" evidence="31">
    <location>
        <begin position="235"/>
        <end position="244"/>
    </location>
</feature>
<keyword evidence="17 32" id="KW-0472">Membrane</keyword>
<keyword evidence="35" id="KW-1185">Reference proteome</keyword>
<dbReference type="Gene3D" id="3.30.1370.10">
    <property type="entry name" value="K Homology domain, type 1"/>
    <property type="match status" value="1"/>
</dbReference>
<dbReference type="GO" id="GO:0048024">
    <property type="term" value="P:regulation of mRNA splicing, via spliceosome"/>
    <property type="evidence" value="ECO:0007669"/>
    <property type="project" value="UniProtKB-ARBA"/>
</dbReference>
<keyword evidence="13 32" id="KW-1133">Transmembrane helix</keyword>
<evidence type="ECO:0000256" key="14">
    <source>
        <dbReference type="ARBA" id="ARBA00022990"/>
    </source>
</evidence>
<reference evidence="35" key="2">
    <citation type="journal article" date="2013" name="Nat. Commun.">
        <title>Genome of the Chinese tree shrew.</title>
        <authorList>
            <person name="Fan Y."/>
            <person name="Huang Z.Y."/>
            <person name="Cao C.C."/>
            <person name="Chen C.S."/>
            <person name="Chen Y.X."/>
            <person name="Fan D.D."/>
            <person name="He J."/>
            <person name="Hou H.L."/>
            <person name="Hu L."/>
            <person name="Hu X.T."/>
            <person name="Jiang X.T."/>
            <person name="Lai R."/>
            <person name="Lang Y.S."/>
            <person name="Liang B."/>
            <person name="Liao S.G."/>
            <person name="Mu D."/>
            <person name="Ma Y.Y."/>
            <person name="Niu Y.Y."/>
            <person name="Sun X.Q."/>
            <person name="Xia J.Q."/>
            <person name="Xiao J."/>
            <person name="Xiong Z.Q."/>
            <person name="Xu L."/>
            <person name="Yang L."/>
            <person name="Zhang Y."/>
            <person name="Zhao W."/>
            <person name="Zhao X.D."/>
            <person name="Zheng Y.T."/>
            <person name="Zhou J.M."/>
            <person name="Zhu Y.B."/>
            <person name="Zhang G.J."/>
            <person name="Wang J."/>
            <person name="Yao Y.G."/>
        </authorList>
    </citation>
    <scope>NUCLEOTIDE SEQUENCE [LARGE SCALE GENOMIC DNA]</scope>
</reference>
<evidence type="ECO:0000313" key="35">
    <source>
        <dbReference type="Proteomes" id="UP000011518"/>
    </source>
</evidence>
<evidence type="ECO:0000256" key="10">
    <source>
        <dbReference type="ARBA" id="ARBA00022692"/>
    </source>
</evidence>
<dbReference type="Pfam" id="PF16274">
    <property type="entry name" value="Qua1"/>
    <property type="match status" value="1"/>
</dbReference>
<dbReference type="Proteomes" id="UP000011518">
    <property type="component" value="Unassembled WGS sequence"/>
</dbReference>
<dbReference type="GO" id="GO:0005789">
    <property type="term" value="C:endoplasmic reticulum membrane"/>
    <property type="evidence" value="ECO:0007669"/>
    <property type="project" value="UniProtKB-SubCell"/>
</dbReference>
<feature type="region of interest" description="Disordered" evidence="31">
    <location>
        <begin position="1"/>
        <end position="36"/>
    </location>
</feature>
<feature type="transmembrane region" description="Helical" evidence="32">
    <location>
        <begin position="914"/>
        <end position="933"/>
    </location>
</feature>
<evidence type="ECO:0000256" key="29">
    <source>
        <dbReference type="ARBA" id="ARBA00083717"/>
    </source>
</evidence>
<keyword evidence="20" id="KW-0539">Nucleus</keyword>
<feature type="region of interest" description="Disordered" evidence="31">
    <location>
        <begin position="207"/>
        <end position="290"/>
    </location>
</feature>
<keyword evidence="11" id="KW-0256">Endoplasmic reticulum</keyword>
<dbReference type="GO" id="GO:0017124">
    <property type="term" value="F:SH3 domain binding"/>
    <property type="evidence" value="ECO:0007669"/>
    <property type="project" value="UniProtKB-KW"/>
</dbReference>
<feature type="transmembrane region" description="Helical" evidence="32">
    <location>
        <begin position="681"/>
        <end position="700"/>
    </location>
</feature>
<dbReference type="SMART" id="SM00322">
    <property type="entry name" value="KH"/>
    <property type="match status" value="1"/>
</dbReference>
<feature type="transmembrane region" description="Helical" evidence="32">
    <location>
        <begin position="784"/>
        <end position="802"/>
    </location>
</feature>
<feature type="compositionally biased region" description="Low complexity" evidence="31">
    <location>
        <begin position="207"/>
        <end position="221"/>
    </location>
</feature>
<keyword evidence="6" id="KW-0488">Methylation</keyword>
<evidence type="ECO:0000256" key="11">
    <source>
        <dbReference type="ARBA" id="ARBA00022824"/>
    </source>
</evidence>
<reference evidence="35" key="1">
    <citation type="submission" date="2012-07" db="EMBL/GenBank/DDBJ databases">
        <title>Genome of the Chinese tree shrew, a rising model animal genetically related to primates.</title>
        <authorList>
            <person name="Zhang G."/>
            <person name="Fan Y."/>
            <person name="Yao Y."/>
            <person name="Huang Z."/>
        </authorList>
    </citation>
    <scope>NUCLEOTIDE SEQUENCE [LARGE SCALE GENOMIC DNA]</scope>
</reference>
<keyword evidence="12 30" id="KW-0694">RNA-binding</keyword>
<keyword evidence="21" id="KW-0131">Cell cycle</keyword>
<evidence type="ECO:0000256" key="30">
    <source>
        <dbReference type="PROSITE-ProRule" id="PRU00117"/>
    </source>
</evidence>
<evidence type="ECO:0000256" key="25">
    <source>
        <dbReference type="ARBA" id="ARBA00078343"/>
    </source>
</evidence>
<dbReference type="Pfam" id="PF10271">
    <property type="entry name" value="Tmp39"/>
    <property type="match status" value="1"/>
</dbReference>
<evidence type="ECO:0000256" key="12">
    <source>
        <dbReference type="ARBA" id="ARBA00022884"/>
    </source>
</evidence>
<dbReference type="GO" id="GO:0006397">
    <property type="term" value="P:mRNA processing"/>
    <property type="evidence" value="ECO:0007669"/>
    <property type="project" value="UniProtKB-KW"/>
</dbReference>
<feature type="transmembrane region" description="Helical" evidence="32">
    <location>
        <begin position="654"/>
        <end position="675"/>
    </location>
</feature>
<evidence type="ECO:0000256" key="21">
    <source>
        <dbReference type="ARBA" id="ARBA00023306"/>
    </source>
</evidence>
<evidence type="ECO:0000259" key="33">
    <source>
        <dbReference type="SMART" id="SM00322"/>
    </source>
</evidence>
<dbReference type="GO" id="GO:0003723">
    <property type="term" value="F:RNA binding"/>
    <property type="evidence" value="ECO:0007669"/>
    <property type="project" value="UniProtKB-UniRule"/>
</dbReference>
<dbReference type="InterPro" id="IPR055256">
    <property type="entry name" value="KH_1_KHDC4/BBP-like"/>
</dbReference>
<evidence type="ECO:0000256" key="24">
    <source>
        <dbReference type="ARBA" id="ARBA00070445"/>
    </source>
</evidence>
<evidence type="ECO:0000256" key="31">
    <source>
        <dbReference type="SAM" id="MobiDB-lite"/>
    </source>
</evidence>
<dbReference type="STRING" id="246437.L9JE53"/>
<evidence type="ECO:0000256" key="19">
    <source>
        <dbReference type="ARBA" id="ARBA00023180"/>
    </source>
</evidence>
<dbReference type="InterPro" id="IPR004087">
    <property type="entry name" value="KH_dom"/>
</dbReference>
<organism evidence="34 35">
    <name type="scientific">Tupaia chinensis</name>
    <name type="common">Chinese tree shrew</name>
    <name type="synonym">Tupaia belangeri chinensis</name>
    <dbReference type="NCBI Taxonomy" id="246437"/>
    <lineage>
        <taxon>Eukaryota</taxon>
        <taxon>Metazoa</taxon>
        <taxon>Chordata</taxon>
        <taxon>Craniata</taxon>
        <taxon>Vertebrata</taxon>
        <taxon>Euteleostomi</taxon>
        <taxon>Mammalia</taxon>
        <taxon>Eutheria</taxon>
        <taxon>Euarchontoglires</taxon>
        <taxon>Scandentia</taxon>
        <taxon>Tupaiidae</taxon>
        <taxon>Tupaia</taxon>
    </lineage>
</organism>
<dbReference type="eggNOG" id="KOG3828">
    <property type="taxonomic scope" value="Eukaryota"/>
</dbReference>
<comment type="subcellular location">
    <subcellularLocation>
        <location evidence="3">Cytoplasm</location>
    </subcellularLocation>
    <subcellularLocation>
        <location evidence="2">Endoplasmic reticulum membrane</location>
        <topology evidence="2">Multi-pass membrane protein</topology>
    </subcellularLocation>
    <subcellularLocation>
        <location evidence="1">Nucleus</location>
    </subcellularLocation>
</comment>
<evidence type="ECO:0000256" key="15">
    <source>
        <dbReference type="ARBA" id="ARBA00023015"/>
    </source>
</evidence>
<name>L9JE53_TUPCH</name>
<evidence type="ECO:0000256" key="5">
    <source>
        <dbReference type="ARBA" id="ARBA00010737"/>
    </source>
</evidence>
<keyword evidence="15" id="KW-0805">Transcription regulation</keyword>
<keyword evidence="19" id="KW-0325">Glycoprotein</keyword>
<evidence type="ECO:0000256" key="23">
    <source>
        <dbReference type="ARBA" id="ARBA00039169"/>
    </source>
</evidence>
<keyword evidence="7" id="KW-0963">Cytoplasm</keyword>
<evidence type="ECO:0000256" key="20">
    <source>
        <dbReference type="ARBA" id="ARBA00023242"/>
    </source>
</evidence>
<dbReference type="FunFam" id="3.30.1370.10:FF:000036">
    <property type="entry name" value="KH RNA binding domain containing, signal transduction associated 1"/>
    <property type="match status" value="1"/>
</dbReference>
<evidence type="ECO:0000256" key="7">
    <source>
        <dbReference type="ARBA" id="ARBA00022490"/>
    </source>
</evidence>
<dbReference type="InterPro" id="IPR032335">
    <property type="entry name" value="Sam68-YY"/>
</dbReference>
<dbReference type="AlphaFoldDB" id="L9JE53"/>
<feature type="transmembrane region" description="Helical" evidence="32">
    <location>
        <begin position="612"/>
        <end position="634"/>
    </location>
</feature>
<feature type="domain" description="K Homology" evidence="33">
    <location>
        <begin position="89"/>
        <end position="187"/>
    </location>
</feature>
<keyword evidence="16" id="KW-0729">SH3-binding</keyword>
<sequence length="986" mass="109574">MTPPEPLRSTAASSPEQRRSGNSAQSTASVKMEPENKYLPELMAEKDSLDPSFTHAMQLLTAEIEKIQKGDSKKDDEENYLDLFSHKNMKLKERVLIPVKQYPKFNFVGKILGPQGNTIKRLQEETGAKISVLGKGSMRDKAKEEELRKGGDPKYAHLNMDLHVFIEVFGPPCEAYALMAHAMEEDMMDDICQEQFLELSYLNGVPEPSRGRGVPVRGRGTAPPPPPVPRGRGVGPPRGALVRGTPVRGAITRGATVTRGVPPPPTVRGAPTPRARTAGIQRIPLPPPPAPETYEEYGYDDTYAEQSYEGYEGYYSQSQGDSEYYDYGHGEVQDSYEAYASEVHVAPAIWCRTLVCGGQSKHWSESHSQYHGPQPTSSQEQLLVSARGIVDASRTSLCKCGKGTHLYLGSTDKATCGASRQPGDVGAGGPTAQGPPARLRVGSQLPGCKHSHCWARLALSPRLLGAAQGRAAGGRGTQPDLEEEWESTVRSRAAGTGGRRGPSRTSYCRNPLCEPGSSGGPAGGHTASASVTSVRSRTRSSSGTGLPSPPLATQTVVPLQHCKIPELPVQASVLFELQLFFCQLIALFVHYVNIYKTVWWYPPSHPPSHTSLNFHLIDFNLLMVTTIVLGRRFIGSIVKEASQRGKVSLFRSILLFLTRFTVLTATGWSLCRSLIHLFRTYSFLNLLFLCYPFGMYIPFLQLNCDLRKTNLFSHVASLGPREAVGGLARSRGYLLTLRETWKQHTRQLYGPDAMPTHACCLSPSLIRSEVEFLKMDFNWRMKEVLVSSMLSAYYVAFVPVWFVKSTQYYDRRWSCELFLLVSVSTCVVLMQHLLPASYCDLLHKAAAHLGCWQKVDPALCSNVLQHPWTEECMWPQGVLVKHSKNVYKAVGHYNVAIPSDGSHFRFHFFFSKPLRILNTLLLLEGVVIVYQLYSLMSSEKWHQTISLALILFSNYYAFFKLLRDRLVLGKAFSYSASPQRGLDHRF</sequence>
<evidence type="ECO:0000256" key="1">
    <source>
        <dbReference type="ARBA" id="ARBA00004123"/>
    </source>
</evidence>
<evidence type="ECO:0000256" key="28">
    <source>
        <dbReference type="ARBA" id="ARBA00081287"/>
    </source>
</evidence>
<evidence type="ECO:0000256" key="26">
    <source>
        <dbReference type="ARBA" id="ARBA00079880"/>
    </source>
</evidence>
<evidence type="ECO:0000256" key="22">
    <source>
        <dbReference type="ARBA" id="ARBA00037372"/>
    </source>
</evidence>
<keyword evidence="10 32" id="KW-0812">Transmembrane</keyword>
<evidence type="ECO:0000256" key="16">
    <source>
        <dbReference type="ARBA" id="ARBA00023036"/>
    </source>
</evidence>
<evidence type="ECO:0000313" key="34">
    <source>
        <dbReference type="EMBL" id="ELW48633.1"/>
    </source>
</evidence>
<evidence type="ECO:0000256" key="6">
    <source>
        <dbReference type="ARBA" id="ARBA00022481"/>
    </source>
</evidence>
<evidence type="ECO:0000256" key="3">
    <source>
        <dbReference type="ARBA" id="ARBA00004496"/>
    </source>
</evidence>
<dbReference type="EMBL" id="KB321034">
    <property type="protein sequence ID" value="ELW48633.1"/>
    <property type="molecule type" value="Genomic_DNA"/>
</dbReference>
<accession>L9JE53</accession>
<keyword evidence="18" id="KW-0804">Transcription</keyword>
<feature type="transmembrane region" description="Helical" evidence="32">
    <location>
        <begin position="945"/>
        <end position="962"/>
    </location>
</feature>
<feature type="transmembrane region" description="Helical" evidence="32">
    <location>
        <begin position="573"/>
        <end position="592"/>
    </location>
</feature>
<evidence type="ECO:0000256" key="8">
    <source>
        <dbReference type="ARBA" id="ARBA00022553"/>
    </source>
</evidence>
<evidence type="ECO:0000256" key="17">
    <source>
        <dbReference type="ARBA" id="ARBA00023136"/>
    </source>
</evidence>
<feature type="compositionally biased region" description="Low complexity" evidence="31">
    <location>
        <begin position="527"/>
        <end position="546"/>
    </location>
</feature>
<comment type="similarity">
    <text evidence="5">Belongs to the TMEM39 family.</text>
</comment>
<comment type="similarity">
    <text evidence="4">Belongs to the KHDRBS family.</text>
</comment>
<comment type="function">
    <text evidence="22">May protect the cells against DNA damage caused by exposure to the cold-warming stress and facilitates tissue damage repair during the recovery phase.</text>
</comment>
<feature type="compositionally biased region" description="Polar residues" evidence="31">
    <location>
        <begin position="10"/>
        <end position="29"/>
    </location>
</feature>
<dbReference type="Pfam" id="PF22675">
    <property type="entry name" value="KH-I_KHDC4-BBP"/>
    <property type="match status" value="1"/>
</dbReference>
<dbReference type="InParanoid" id="L9JE53"/>
<evidence type="ECO:0000256" key="27">
    <source>
        <dbReference type="ARBA" id="ARBA00080691"/>
    </source>
</evidence>
<evidence type="ECO:0000256" key="9">
    <source>
        <dbReference type="ARBA" id="ARBA00022664"/>
    </source>
</evidence>
<protein>
    <recommendedName>
        <fullName evidence="24">KH domain-containing, RNA-binding, signal transduction-associated protein 1</fullName>
    </recommendedName>
    <alternativeName>
        <fullName evidence="29">GAP-associated tyrosine phosphoprotein p62</fullName>
    </alternativeName>
    <alternativeName>
        <fullName evidence="25">Src-associated in mitosis 68 kDa protein</fullName>
    </alternativeName>
    <alternativeName>
        <fullName evidence="23">Transmembrane protein 39B</fullName>
    </alternativeName>
    <alternativeName>
        <fullName evidence="26">p21 Ras GTPase-activating protein-associated p62</fullName>
    </alternativeName>
    <alternativeName>
        <fullName evidence="27 28">p68</fullName>
    </alternativeName>
</protein>
<evidence type="ECO:0000256" key="32">
    <source>
        <dbReference type="SAM" id="Phobius"/>
    </source>
</evidence>
<dbReference type="SUPFAM" id="SSF54791">
    <property type="entry name" value="Eukaryotic type KH-domain (KH-domain type I)"/>
    <property type="match status" value="1"/>
</dbReference>
<dbReference type="Pfam" id="PF16568">
    <property type="entry name" value="Sam68-YY"/>
    <property type="match status" value="1"/>
</dbReference>